<dbReference type="Proteomes" id="UP000030651">
    <property type="component" value="Unassembled WGS sequence"/>
</dbReference>
<feature type="region of interest" description="Disordered" evidence="1">
    <location>
        <begin position="307"/>
        <end position="329"/>
    </location>
</feature>
<protein>
    <submittedName>
        <fullName evidence="2">Uncharacterized protein</fullName>
    </submittedName>
</protein>
<accession>W3XDU1</accession>
<dbReference type="AlphaFoldDB" id="W3XDU1"/>
<dbReference type="KEGG" id="pfy:PFICI_05237"/>
<keyword evidence="3" id="KW-1185">Reference proteome</keyword>
<gene>
    <name evidence="2" type="ORF">PFICI_05237</name>
</gene>
<reference evidence="3" key="1">
    <citation type="journal article" date="2015" name="BMC Genomics">
        <title>Genomic and transcriptomic analysis of the endophytic fungus Pestalotiopsis fici reveals its lifestyle and high potential for synthesis of natural products.</title>
        <authorList>
            <person name="Wang X."/>
            <person name="Zhang X."/>
            <person name="Liu L."/>
            <person name="Xiang M."/>
            <person name="Wang W."/>
            <person name="Sun X."/>
            <person name="Che Y."/>
            <person name="Guo L."/>
            <person name="Liu G."/>
            <person name="Guo L."/>
            <person name="Wang C."/>
            <person name="Yin W.B."/>
            <person name="Stadler M."/>
            <person name="Zhang X."/>
            <person name="Liu X."/>
        </authorList>
    </citation>
    <scope>NUCLEOTIDE SEQUENCE [LARGE SCALE GENOMIC DNA]</scope>
    <source>
        <strain evidence="3">W106-1 / CGMCC3.15140</strain>
    </source>
</reference>
<evidence type="ECO:0000313" key="2">
    <source>
        <dbReference type="EMBL" id="ETS83361.1"/>
    </source>
</evidence>
<evidence type="ECO:0000256" key="1">
    <source>
        <dbReference type="SAM" id="MobiDB-lite"/>
    </source>
</evidence>
<feature type="compositionally biased region" description="Polar residues" evidence="1">
    <location>
        <begin position="320"/>
        <end position="329"/>
    </location>
</feature>
<organism evidence="2 3">
    <name type="scientific">Pestalotiopsis fici (strain W106-1 / CGMCC3.15140)</name>
    <dbReference type="NCBI Taxonomy" id="1229662"/>
    <lineage>
        <taxon>Eukaryota</taxon>
        <taxon>Fungi</taxon>
        <taxon>Dikarya</taxon>
        <taxon>Ascomycota</taxon>
        <taxon>Pezizomycotina</taxon>
        <taxon>Sordariomycetes</taxon>
        <taxon>Xylariomycetidae</taxon>
        <taxon>Amphisphaeriales</taxon>
        <taxon>Sporocadaceae</taxon>
        <taxon>Pestalotiopsis</taxon>
    </lineage>
</organism>
<dbReference type="EMBL" id="KI912111">
    <property type="protein sequence ID" value="ETS83361.1"/>
    <property type="molecule type" value="Genomic_DNA"/>
</dbReference>
<dbReference type="InParanoid" id="W3XDU1"/>
<proteinExistence type="predicted"/>
<evidence type="ECO:0000313" key="3">
    <source>
        <dbReference type="Proteomes" id="UP000030651"/>
    </source>
</evidence>
<dbReference type="GeneID" id="19270250"/>
<dbReference type="RefSeq" id="XP_007832009.1">
    <property type="nucleotide sequence ID" value="XM_007833818.1"/>
</dbReference>
<dbReference type="OrthoDB" id="4840035at2759"/>
<sequence length="329" mass="36691">METTSTTRTCTKAELLEAAGKIRGWTCEKYGSMNPRHVEQYGFPTRLSSDAINCIQNWIDTDTAWCHFQGTSLDFANVTLTVCEKMKKAATATGNDPAKVLVWFTGDPDCVDAKLLSSSYDLFVDDNKEEKQQQQRKSGPEIRVLALVYSLLDQMISALPDHCQNGDLHDAIFDAEVLESIQKIDGTAATAPLALSAVAQLLNILGDGVTVMINAVDHIWTSSDNDGDEDDDDQMPRKSQNILDGLMSALGHNRHRMRLWVSYYNGRGRSVYRETGYSKKHNFRFQSIAGKLIVNLGHPLTELRFPETKRGSWKTKPTGHASTTQRFAL</sequence>
<dbReference type="HOGENOM" id="CLU_844960_0_0_1"/>
<name>W3XDU1_PESFW</name>